<dbReference type="SUPFAM" id="SSF53474">
    <property type="entry name" value="alpha/beta-Hydrolases"/>
    <property type="match status" value="1"/>
</dbReference>
<dbReference type="InterPro" id="IPR029058">
    <property type="entry name" value="AB_hydrolase_fold"/>
</dbReference>
<protein>
    <submittedName>
        <fullName evidence="2">Alpha/beta hydrolase</fullName>
    </submittedName>
</protein>
<keyword evidence="3" id="KW-1185">Reference proteome</keyword>
<sequence length="312" mass="34748">MMRIFFIVLLWFITFSSFATSIKQIVSIETGTGKLEGTLLTPDDVKDSKIVALIIAGSGPTDRDGNNPSMTNNSLKMLADELAKVGISSLRYDKRGIGKSKSSGLKEIDLRFDNYIDDASHWVEYLNNLSRFNKIVVIGHSEGSLIGMVVSQQKDVDKFISIAGSGQPIDQTIREQLAAQPPVVIEQSTPILDKLLQGETVENVPEFLNSLFRPSVQPYMISWFKYDPQKEISKLNKPVLIIQGSTDIQVGLMDADKLAAANKKADKVVIKEMNHIFKEATLDKQANYQTYNQPDLPIKPELVKVISEFILN</sequence>
<dbReference type="InterPro" id="IPR022742">
    <property type="entry name" value="Hydrolase_4"/>
</dbReference>
<feature type="domain" description="Serine aminopeptidase S33" evidence="1">
    <location>
        <begin position="76"/>
        <end position="165"/>
    </location>
</feature>
<dbReference type="Proteomes" id="UP000240506">
    <property type="component" value="Unassembled WGS sequence"/>
</dbReference>
<dbReference type="EMBL" id="PYSG01000002">
    <property type="protein sequence ID" value="PTA51197.1"/>
    <property type="molecule type" value="Genomic_DNA"/>
</dbReference>
<name>A0ABX5HYD7_9GAMM</name>
<dbReference type="Gene3D" id="3.40.50.1820">
    <property type="entry name" value="alpha/beta hydrolase"/>
    <property type="match status" value="1"/>
</dbReference>
<dbReference type="GO" id="GO:0016787">
    <property type="term" value="F:hydrolase activity"/>
    <property type="evidence" value="ECO:0007669"/>
    <property type="project" value="UniProtKB-KW"/>
</dbReference>
<proteinExistence type="predicted"/>
<keyword evidence="2" id="KW-0378">Hydrolase</keyword>
<accession>A0ABX5HYD7</accession>
<evidence type="ECO:0000313" key="2">
    <source>
        <dbReference type="EMBL" id="PTA51197.1"/>
    </source>
</evidence>
<evidence type="ECO:0000259" key="1">
    <source>
        <dbReference type="Pfam" id="PF12146"/>
    </source>
</evidence>
<reference evidence="2 3" key="1">
    <citation type="submission" date="2018-04" db="EMBL/GenBank/DDBJ databases">
        <title>Genomic sequence of a freshwater isolate of Shewanella morhuae.</title>
        <authorList>
            <person name="Castillo D.E."/>
            <person name="Gram L."/>
        </authorList>
    </citation>
    <scope>NUCLEOTIDE SEQUENCE [LARGE SCALE GENOMIC DNA]</scope>
    <source>
        <strain evidence="2 3">CW7</strain>
    </source>
</reference>
<dbReference type="Pfam" id="PF12146">
    <property type="entry name" value="Hydrolase_4"/>
    <property type="match status" value="1"/>
</dbReference>
<dbReference type="InterPro" id="IPR053145">
    <property type="entry name" value="AB_hydrolase_Est10"/>
</dbReference>
<dbReference type="PANTHER" id="PTHR43265">
    <property type="entry name" value="ESTERASE ESTD"/>
    <property type="match status" value="1"/>
</dbReference>
<organism evidence="2 3">
    <name type="scientific">Shewanella morhuae</name>
    <dbReference type="NCBI Taxonomy" id="365591"/>
    <lineage>
        <taxon>Bacteria</taxon>
        <taxon>Pseudomonadati</taxon>
        <taxon>Pseudomonadota</taxon>
        <taxon>Gammaproteobacteria</taxon>
        <taxon>Alteromonadales</taxon>
        <taxon>Shewanellaceae</taxon>
        <taxon>Shewanella</taxon>
    </lineage>
</organism>
<evidence type="ECO:0000313" key="3">
    <source>
        <dbReference type="Proteomes" id="UP000240506"/>
    </source>
</evidence>
<comment type="caution">
    <text evidence="2">The sequence shown here is derived from an EMBL/GenBank/DDBJ whole genome shotgun (WGS) entry which is preliminary data.</text>
</comment>
<dbReference type="PANTHER" id="PTHR43265:SF1">
    <property type="entry name" value="ESTERASE ESTD"/>
    <property type="match status" value="1"/>
</dbReference>
<gene>
    <name evidence="2" type="ORF">C9I43_12200</name>
</gene>